<proteinExistence type="predicted"/>
<dbReference type="PANTHER" id="PTHR43415">
    <property type="entry name" value="SPERMIDINE N(1)-ACETYLTRANSFERASE"/>
    <property type="match status" value="1"/>
</dbReference>
<dbReference type="GO" id="GO:0016747">
    <property type="term" value="F:acyltransferase activity, transferring groups other than amino-acyl groups"/>
    <property type="evidence" value="ECO:0007669"/>
    <property type="project" value="InterPro"/>
</dbReference>
<dbReference type="SUPFAM" id="SSF55729">
    <property type="entry name" value="Acyl-CoA N-acyltransferases (Nat)"/>
    <property type="match status" value="1"/>
</dbReference>
<evidence type="ECO:0000259" key="1">
    <source>
        <dbReference type="PROSITE" id="PS51186"/>
    </source>
</evidence>
<dbReference type="PROSITE" id="PS51186">
    <property type="entry name" value="GNAT"/>
    <property type="match status" value="1"/>
</dbReference>
<dbReference type="InterPro" id="IPR000182">
    <property type="entry name" value="GNAT_dom"/>
</dbReference>
<dbReference type="AlphaFoldDB" id="A0AA48KVR4"/>
<feature type="domain" description="N-acetyltransferase" evidence="1">
    <location>
        <begin position="10"/>
        <end position="169"/>
    </location>
</feature>
<dbReference type="Proteomes" id="UP001333710">
    <property type="component" value="Chromosome"/>
</dbReference>
<reference evidence="2" key="1">
    <citation type="submission" date="2023-01" db="EMBL/GenBank/DDBJ databases">
        <title>Complete genome sequence of Planctobacterium marinum strain Dej080120_11.</title>
        <authorList>
            <person name="Ueki S."/>
            <person name="Maruyama F."/>
        </authorList>
    </citation>
    <scope>NUCLEOTIDE SEQUENCE</scope>
    <source>
        <strain evidence="2">Dej080120_11</strain>
    </source>
</reference>
<gene>
    <name evidence="2" type="ORF">MACH26_33110</name>
</gene>
<dbReference type="PANTHER" id="PTHR43415:SF3">
    <property type="entry name" value="GNAT-FAMILY ACETYLTRANSFERASE"/>
    <property type="match status" value="1"/>
</dbReference>
<keyword evidence="3" id="KW-1185">Reference proteome</keyword>
<evidence type="ECO:0000313" key="3">
    <source>
        <dbReference type="Proteomes" id="UP001333710"/>
    </source>
</evidence>
<dbReference type="Gene3D" id="3.40.630.30">
    <property type="match status" value="1"/>
</dbReference>
<accession>A0AA48KVR4</accession>
<dbReference type="EMBL" id="AP027272">
    <property type="protein sequence ID" value="BDX07790.1"/>
    <property type="molecule type" value="Genomic_DNA"/>
</dbReference>
<evidence type="ECO:0000313" key="2">
    <source>
        <dbReference type="EMBL" id="BDX07790.1"/>
    </source>
</evidence>
<dbReference type="RefSeq" id="WP_338293888.1">
    <property type="nucleotide sequence ID" value="NZ_AP027272.1"/>
</dbReference>
<sequence length="183" mass="21020">MGVKLCGYGVDMVPVASHHLELLRQWRNSNFVRQQMVSNDHISGEQQLRWFDNICLRNDQVHFVIQYKGEAIGSANLKALCGNSVEQANRLEPGIYIGDERYHSNILAFAPSLLLLDYCFDDLGVKQLFAKVKINNQAALNYNHKLGYREVDKDGEYVFITLDYERYLASTVTLKKLFSRQAK</sequence>
<name>A0AA48KVR4_9ALTE</name>
<dbReference type="KEGG" id="pmaw:MACH26_33110"/>
<dbReference type="InterPro" id="IPR016181">
    <property type="entry name" value="Acyl_CoA_acyltransferase"/>
</dbReference>
<dbReference type="Pfam" id="PF13302">
    <property type="entry name" value="Acetyltransf_3"/>
    <property type="match status" value="1"/>
</dbReference>
<organism evidence="2 3">
    <name type="scientific">Planctobacterium marinum</name>
    <dbReference type="NCBI Taxonomy" id="1631968"/>
    <lineage>
        <taxon>Bacteria</taxon>
        <taxon>Pseudomonadati</taxon>
        <taxon>Pseudomonadota</taxon>
        <taxon>Gammaproteobacteria</taxon>
        <taxon>Alteromonadales</taxon>
        <taxon>Alteromonadaceae</taxon>
        <taxon>Planctobacterium</taxon>
    </lineage>
</organism>
<protein>
    <recommendedName>
        <fullName evidence="1">N-acetyltransferase domain-containing protein</fullName>
    </recommendedName>
</protein>